<feature type="transmembrane region" description="Helical" evidence="6">
    <location>
        <begin position="326"/>
        <end position="347"/>
    </location>
</feature>
<dbReference type="PANTHER" id="PTHR35402">
    <property type="entry name" value="INTEGRAL MEMBRANE PROTEIN-RELATED"/>
    <property type="match status" value="1"/>
</dbReference>
<gene>
    <name evidence="8" type="ORF">ENT92_01075</name>
</gene>
<organism evidence="8">
    <name type="scientific">Staphylothermus marinus</name>
    <dbReference type="NCBI Taxonomy" id="2280"/>
    <lineage>
        <taxon>Archaea</taxon>
        <taxon>Thermoproteota</taxon>
        <taxon>Thermoprotei</taxon>
        <taxon>Desulfurococcales</taxon>
        <taxon>Desulfurococcaceae</taxon>
        <taxon>Staphylothermus</taxon>
    </lineage>
</organism>
<evidence type="ECO:0000256" key="1">
    <source>
        <dbReference type="ARBA" id="ARBA00004651"/>
    </source>
</evidence>
<evidence type="ECO:0000256" key="6">
    <source>
        <dbReference type="SAM" id="Phobius"/>
    </source>
</evidence>
<keyword evidence="4 6" id="KW-1133">Transmembrane helix</keyword>
<accession>A0A7J3PK72</accession>
<sequence length="828" mass="93039">MVILILSIFKKIRFFKKKETKEVGETETKPQVSEEAGKEKRFKLRIEFPKIFAKKREKPVEEKPSPVKEAKPRIALKLSKPETKPVKERGILTREVYKSVIMLSIEGFVFGSLVAFLLYIVLTGFAESKLILDISNLFMLDNYTVLLIVLVPLGISIGVLGIDLIFKSQRGIGLLSVMSRRGRAVRTETRLPTVHPGRIVLAGVSMLIPLSGLLILYLYQGYPFAPAIGSVVLGIGMAISLYLFATSLKPAPPLPWYAALAVESKSISIEESRKLAQLIKVAGITASPSLIIAKYYALTIISIIITVAVSILVSVSIFYGTIAPDIGIAIIFMFSLIIIASMYYPYLKFNQMKNDRKRAVERELPFFAMYSSIMQTAGFNVDKAFERMIGNKLFPGIDREARILIRDIRLGTDPLEALTKLALDHPSKKFKDFIFGYTSVLRSGWNTQSYLSMRIREYTQEMKFNWRQYVERAGGIGEMLVTLFLMTTTLFVLIAVVLPYGIENMMNIFNFLLLPIVAVVMIQTIDALIPQPKIRDYYKTNIFVVAGIPLVSLIVISMVLPQDPNYPMYLLGSFIVSVLLALGIDFQVQRAEIRGIESALPEFLRDITEYRKIGFPMLRAIFMIKDTNRRYNKYFDRLLNVIVAQLRAGVRLNKVKVPTRSWLGVFVFWLLGEVEDTGGGTPALLEEFTNLITELLDSRETARKQLRLYDVLTFITPVFLIIFVAIGAAISKMIEFVTGEQAGAMETLRRELGGVEMPIMLRPAYEAIRYAQMSVLVASLMLSLTMTKAVDLTPRNTVRPAIILSLAIVMVALTDMIANMFVKMVGVS</sequence>
<feature type="transmembrane region" description="Helical" evidence="6">
    <location>
        <begin position="508"/>
        <end position="529"/>
    </location>
</feature>
<dbReference type="InterPro" id="IPR018076">
    <property type="entry name" value="T2SS_GspF_dom"/>
</dbReference>
<comment type="subcellular location">
    <subcellularLocation>
        <location evidence="1">Cell membrane</location>
        <topology evidence="1">Multi-pass membrane protein</topology>
    </subcellularLocation>
</comment>
<feature type="transmembrane region" description="Helical" evidence="6">
    <location>
        <begin position="566"/>
        <end position="584"/>
    </location>
</feature>
<comment type="caution">
    <text evidence="8">The sequence shown here is derived from an EMBL/GenBank/DDBJ whole genome shotgun (WGS) entry which is preliminary data.</text>
</comment>
<reference evidence="8" key="1">
    <citation type="journal article" date="2020" name="mSystems">
        <title>Genome- and Community-Level Interaction Insights into Carbon Utilization and Element Cycling Functions of Hydrothermarchaeota in Hydrothermal Sediment.</title>
        <authorList>
            <person name="Zhou Z."/>
            <person name="Liu Y."/>
            <person name="Xu W."/>
            <person name="Pan J."/>
            <person name="Luo Z.H."/>
            <person name="Li M."/>
        </authorList>
    </citation>
    <scope>NUCLEOTIDE SEQUENCE [LARGE SCALE GENOMIC DNA]</scope>
    <source>
        <strain evidence="8">SpSt-622</strain>
    </source>
</reference>
<dbReference type="EMBL" id="DTAN01000045">
    <property type="protein sequence ID" value="HGU64795.1"/>
    <property type="molecule type" value="Genomic_DNA"/>
</dbReference>
<evidence type="ECO:0000313" key="8">
    <source>
        <dbReference type="EMBL" id="HGU64795.1"/>
    </source>
</evidence>
<dbReference type="PANTHER" id="PTHR35402:SF1">
    <property type="entry name" value="TYPE II SECRETION SYSTEM PROTEIN GSPF DOMAIN-CONTAINING PROTEIN"/>
    <property type="match status" value="1"/>
</dbReference>
<feature type="transmembrane region" description="Helical" evidence="6">
    <location>
        <begin position="100"/>
        <end position="122"/>
    </location>
</feature>
<evidence type="ECO:0000256" key="4">
    <source>
        <dbReference type="ARBA" id="ARBA00022989"/>
    </source>
</evidence>
<evidence type="ECO:0000256" key="3">
    <source>
        <dbReference type="ARBA" id="ARBA00022692"/>
    </source>
</evidence>
<evidence type="ECO:0000256" key="2">
    <source>
        <dbReference type="ARBA" id="ARBA00022475"/>
    </source>
</evidence>
<protein>
    <recommendedName>
        <fullName evidence="7">Type II secretion system protein GspF domain-containing protein</fullName>
    </recommendedName>
</protein>
<dbReference type="GO" id="GO:0005886">
    <property type="term" value="C:plasma membrane"/>
    <property type="evidence" value="ECO:0007669"/>
    <property type="project" value="UniProtKB-SubCell"/>
</dbReference>
<feature type="transmembrane region" description="Helical" evidence="6">
    <location>
        <begin position="802"/>
        <end position="822"/>
    </location>
</feature>
<keyword evidence="5 6" id="KW-0472">Membrane</keyword>
<feature type="transmembrane region" description="Helical" evidence="6">
    <location>
        <begin position="225"/>
        <end position="245"/>
    </location>
</feature>
<proteinExistence type="predicted"/>
<keyword evidence="2" id="KW-1003">Cell membrane</keyword>
<feature type="transmembrane region" description="Helical" evidence="6">
    <location>
        <begin position="770"/>
        <end position="790"/>
    </location>
</feature>
<dbReference type="AlphaFoldDB" id="A0A7J3PK72"/>
<feature type="transmembrane region" description="Helical" evidence="6">
    <location>
        <begin position="199"/>
        <end position="219"/>
    </location>
</feature>
<name>A0A7J3PK72_STAMA</name>
<dbReference type="Pfam" id="PF00482">
    <property type="entry name" value="T2SSF"/>
    <property type="match status" value="1"/>
</dbReference>
<feature type="transmembrane region" description="Helical" evidence="6">
    <location>
        <begin position="142"/>
        <end position="166"/>
    </location>
</feature>
<dbReference type="InterPro" id="IPR056569">
    <property type="entry name" value="ArlJ-like"/>
</dbReference>
<evidence type="ECO:0000256" key="5">
    <source>
        <dbReference type="ARBA" id="ARBA00023136"/>
    </source>
</evidence>
<feature type="transmembrane region" description="Helical" evidence="6">
    <location>
        <begin position="541"/>
        <end position="560"/>
    </location>
</feature>
<feature type="transmembrane region" description="Helical" evidence="6">
    <location>
        <begin position="295"/>
        <end position="320"/>
    </location>
</feature>
<feature type="transmembrane region" description="Helical" evidence="6">
    <location>
        <begin position="708"/>
        <end position="730"/>
    </location>
</feature>
<feature type="transmembrane region" description="Helical" evidence="6">
    <location>
        <begin position="480"/>
        <end position="502"/>
    </location>
</feature>
<feature type="domain" description="Type II secretion system protein GspF" evidence="7">
    <location>
        <begin position="370"/>
        <end position="494"/>
    </location>
</feature>
<evidence type="ECO:0000259" key="7">
    <source>
        <dbReference type="Pfam" id="PF00482"/>
    </source>
</evidence>
<keyword evidence="3 6" id="KW-0812">Transmembrane</keyword>